<keyword evidence="4" id="KW-0808">Transferase</keyword>
<dbReference type="RefSeq" id="WP_349083834.1">
    <property type="nucleotide sequence ID" value="NZ_JBBNFW010000172.1"/>
</dbReference>
<protein>
    <submittedName>
        <fullName evidence="4">Sensor histidine kinase</fullName>
        <ecNumber evidence="4">2.7.13.3</ecNumber>
    </submittedName>
</protein>
<gene>
    <name evidence="4" type="ORF">AAAX94_10925</name>
</gene>
<evidence type="ECO:0000313" key="4">
    <source>
        <dbReference type="EMBL" id="MEQ2413524.1"/>
    </source>
</evidence>
<feature type="domain" description="Signal transduction histidine kinase internal region" evidence="3">
    <location>
        <begin position="396"/>
        <end position="473"/>
    </location>
</feature>
<name>A0ABV1CM82_9FIRM</name>
<dbReference type="SUPFAM" id="SSF55874">
    <property type="entry name" value="ATPase domain of HSP90 chaperone/DNA topoisomerase II/histidine kinase"/>
    <property type="match status" value="1"/>
</dbReference>
<organism evidence="4 5">
    <name type="scientific">Blautia acetigignens</name>
    <dbReference type="NCBI Taxonomy" id="2981783"/>
    <lineage>
        <taxon>Bacteria</taxon>
        <taxon>Bacillati</taxon>
        <taxon>Bacillota</taxon>
        <taxon>Clostridia</taxon>
        <taxon>Lachnospirales</taxon>
        <taxon>Lachnospiraceae</taxon>
        <taxon>Blautia</taxon>
    </lineage>
</organism>
<dbReference type="Gene3D" id="6.10.340.10">
    <property type="match status" value="1"/>
</dbReference>
<dbReference type="Proteomes" id="UP001470752">
    <property type="component" value="Unassembled WGS sequence"/>
</dbReference>
<comment type="caution">
    <text evidence="4">The sequence shown here is derived from an EMBL/GenBank/DDBJ whole genome shotgun (WGS) entry which is preliminary data.</text>
</comment>
<feature type="transmembrane region" description="Helical" evidence="1">
    <location>
        <begin position="298"/>
        <end position="316"/>
    </location>
</feature>
<keyword evidence="5" id="KW-1185">Reference proteome</keyword>
<sequence length="622" mass="69873">MIKKGQALYMKKHKTILLPLGRQFSIILVLFIVCTTGITLYNTQDYVRVQTDFLSSSLDSYSSQLAKNTQEAYDSYENICYSVAYSSVVQDFLSSKNRQSSYEAYQELRTQLENTFLLNPYISDIAVYGQDGTFASLGGSAFSYKPFADKLEETSFPYCTVGTSLINGTNCHILAMPICTLGTGQSQRLGILFLAIDINHLLSNSMTNMNSQKLYEPEILFANAQQELIYGTRSLYRTVLSTPAPQSETDTYEVKANSSPITYIAKCYSFRKLGLSLYVLVDKSQLTSQIQTISLRQFLATGAILLLVFLFVTFLYKPFLDSLKQLIDFMKSISAGNRKAIRKGAQIHQGLIGSTEINDIFNAFNEMLIKTEELNHTIFDSYTRMYELEANNRKTEIAFLRSQINPHFLYNTLTMICGMAAEGMTDKIILVTGALSQIFRYSIKGNDMVSLREELEIVKSYLMIQKERFADRFTIEYNFSDDAYDCLIPKMVIQPLVENAIVHGLEKSLKPGSILIGAGRNPRHGYLAIWIFDTGVGMPPEKLQELRHSIAASVHDKTGDASADLAKMDAQNHDSIGILNVNSRMVLYYGADYTLIIDSEEGVGTNIQLRVPYQTSDSLQTS</sequence>
<evidence type="ECO:0000259" key="2">
    <source>
        <dbReference type="Pfam" id="PF02518"/>
    </source>
</evidence>
<keyword evidence="1" id="KW-0812">Transmembrane</keyword>
<keyword evidence="4" id="KW-0418">Kinase</keyword>
<evidence type="ECO:0000313" key="5">
    <source>
        <dbReference type="Proteomes" id="UP001470752"/>
    </source>
</evidence>
<dbReference type="InterPro" id="IPR050640">
    <property type="entry name" value="Bact_2-comp_sensor_kinase"/>
</dbReference>
<dbReference type="EMBL" id="JBBNFW010000172">
    <property type="protein sequence ID" value="MEQ2413524.1"/>
    <property type="molecule type" value="Genomic_DNA"/>
</dbReference>
<accession>A0ABV1CM82</accession>
<proteinExistence type="predicted"/>
<dbReference type="Pfam" id="PF02518">
    <property type="entry name" value="HATPase_c"/>
    <property type="match status" value="1"/>
</dbReference>
<keyword evidence="1" id="KW-0472">Membrane</keyword>
<evidence type="ECO:0000259" key="3">
    <source>
        <dbReference type="Pfam" id="PF06580"/>
    </source>
</evidence>
<dbReference type="InterPro" id="IPR003594">
    <property type="entry name" value="HATPase_dom"/>
</dbReference>
<dbReference type="Gene3D" id="3.30.565.10">
    <property type="entry name" value="Histidine kinase-like ATPase, C-terminal domain"/>
    <property type="match status" value="1"/>
</dbReference>
<dbReference type="InterPro" id="IPR036890">
    <property type="entry name" value="HATPase_C_sf"/>
</dbReference>
<dbReference type="PANTHER" id="PTHR34220:SF7">
    <property type="entry name" value="SENSOR HISTIDINE KINASE YPDA"/>
    <property type="match status" value="1"/>
</dbReference>
<reference evidence="4 5" key="1">
    <citation type="submission" date="2024-04" db="EMBL/GenBank/DDBJ databases">
        <title>Human intestinal bacterial collection.</title>
        <authorList>
            <person name="Pauvert C."/>
            <person name="Hitch T.C.A."/>
            <person name="Clavel T."/>
        </authorList>
    </citation>
    <scope>NUCLEOTIDE SEQUENCE [LARGE SCALE GENOMIC DNA]</scope>
    <source>
        <strain evidence="4 5">CLA-AA-H161</strain>
    </source>
</reference>
<feature type="domain" description="Histidine kinase/HSP90-like ATPase" evidence="2">
    <location>
        <begin position="490"/>
        <end position="614"/>
    </location>
</feature>
<keyword evidence="1" id="KW-1133">Transmembrane helix</keyword>
<dbReference type="GO" id="GO:0004673">
    <property type="term" value="F:protein histidine kinase activity"/>
    <property type="evidence" value="ECO:0007669"/>
    <property type="project" value="UniProtKB-EC"/>
</dbReference>
<dbReference type="PANTHER" id="PTHR34220">
    <property type="entry name" value="SENSOR HISTIDINE KINASE YPDA"/>
    <property type="match status" value="1"/>
</dbReference>
<feature type="transmembrane region" description="Helical" evidence="1">
    <location>
        <begin position="20"/>
        <end position="41"/>
    </location>
</feature>
<dbReference type="InterPro" id="IPR010559">
    <property type="entry name" value="Sig_transdc_His_kin_internal"/>
</dbReference>
<evidence type="ECO:0000256" key="1">
    <source>
        <dbReference type="SAM" id="Phobius"/>
    </source>
</evidence>
<dbReference type="EC" id="2.7.13.3" evidence="4"/>
<dbReference type="Pfam" id="PF06580">
    <property type="entry name" value="His_kinase"/>
    <property type="match status" value="1"/>
</dbReference>